<dbReference type="EMBL" id="BAABDQ010000036">
    <property type="protein sequence ID" value="GAA3601269.1"/>
    <property type="molecule type" value="Genomic_DNA"/>
</dbReference>
<comment type="caution">
    <text evidence="1">The sequence shown here is derived from an EMBL/GenBank/DDBJ whole genome shotgun (WGS) entry which is preliminary data.</text>
</comment>
<organism evidence="1 2">
    <name type="scientific">Nonomuraea rosea</name>
    <dbReference type="NCBI Taxonomy" id="638574"/>
    <lineage>
        <taxon>Bacteria</taxon>
        <taxon>Bacillati</taxon>
        <taxon>Actinomycetota</taxon>
        <taxon>Actinomycetes</taxon>
        <taxon>Streptosporangiales</taxon>
        <taxon>Streptosporangiaceae</taxon>
        <taxon>Nonomuraea</taxon>
    </lineage>
</organism>
<evidence type="ECO:0000313" key="1">
    <source>
        <dbReference type="EMBL" id="GAA3601269.1"/>
    </source>
</evidence>
<accession>A0ABP6Z8K8</accession>
<evidence type="ECO:0000313" key="2">
    <source>
        <dbReference type="Proteomes" id="UP001500630"/>
    </source>
</evidence>
<name>A0ABP6Z8K8_9ACTN</name>
<protein>
    <submittedName>
        <fullName evidence="1">Uncharacterized protein</fullName>
    </submittedName>
</protein>
<gene>
    <name evidence="1" type="ORF">GCM10022419_101850</name>
</gene>
<sequence>MAHPLGTQPVLRRTPLDAEERARSELTFASLVAEHLTTSGRFRVSADTPEMVELFQAVARRVGEQLQRPVISYANGRYIVITFSEASAG</sequence>
<dbReference type="RefSeq" id="WP_345573250.1">
    <property type="nucleotide sequence ID" value="NZ_BAABDQ010000036.1"/>
</dbReference>
<keyword evidence="2" id="KW-1185">Reference proteome</keyword>
<proteinExistence type="predicted"/>
<dbReference type="Proteomes" id="UP001500630">
    <property type="component" value="Unassembled WGS sequence"/>
</dbReference>
<reference evidence="2" key="1">
    <citation type="journal article" date="2019" name="Int. J. Syst. Evol. Microbiol.">
        <title>The Global Catalogue of Microorganisms (GCM) 10K type strain sequencing project: providing services to taxonomists for standard genome sequencing and annotation.</title>
        <authorList>
            <consortium name="The Broad Institute Genomics Platform"/>
            <consortium name="The Broad Institute Genome Sequencing Center for Infectious Disease"/>
            <person name="Wu L."/>
            <person name="Ma J."/>
        </authorList>
    </citation>
    <scope>NUCLEOTIDE SEQUENCE [LARGE SCALE GENOMIC DNA]</scope>
    <source>
        <strain evidence="2">JCM 17326</strain>
    </source>
</reference>